<evidence type="ECO:0000256" key="6">
    <source>
        <dbReference type="ARBA" id="ARBA00061231"/>
    </source>
</evidence>
<evidence type="ECO:0000256" key="1">
    <source>
        <dbReference type="ARBA" id="ARBA00004173"/>
    </source>
</evidence>
<dbReference type="EMBL" id="GEDC01029870">
    <property type="protein sequence ID" value="JAS07428.1"/>
    <property type="molecule type" value="Transcribed_RNA"/>
</dbReference>
<dbReference type="SUPFAM" id="SSF55186">
    <property type="entry name" value="ThrRS/AlaRS common domain"/>
    <property type="match status" value="1"/>
</dbReference>
<evidence type="ECO:0000313" key="10">
    <source>
        <dbReference type="EMBL" id="JAS07428.1"/>
    </source>
</evidence>
<dbReference type="PANTHER" id="PTHR11451">
    <property type="entry name" value="THREONINE-TRNA LIGASE"/>
    <property type="match status" value="1"/>
</dbReference>
<evidence type="ECO:0000256" key="3">
    <source>
        <dbReference type="ARBA" id="ARBA00022980"/>
    </source>
</evidence>
<feature type="region of interest" description="Disordered" evidence="9">
    <location>
        <begin position="190"/>
        <end position="210"/>
    </location>
</feature>
<evidence type="ECO:0000256" key="9">
    <source>
        <dbReference type="SAM" id="MobiDB-lite"/>
    </source>
</evidence>
<dbReference type="InterPro" id="IPR018163">
    <property type="entry name" value="Thr/Ala-tRNA-synth_IIc_edit"/>
</dbReference>
<dbReference type="Gene3D" id="3.30.980.10">
    <property type="entry name" value="Threonyl-trna Synthetase, Chain A, domain 2"/>
    <property type="match status" value="1"/>
</dbReference>
<accession>A0A1B6C1R1</accession>
<sequence>DEDPFHVNKAFWRTCSFLLGAVIENAFKDNIQITLHSFPSPNVKSGSFVYDAQLGLDNWVPNQNELRALSAELVKLARTDVPIHRLDVSAEFAEELFADNPFKLKQIPDIAMSKPDNLVTVYRVGNHIDISRGPMIGNTHFLGRTSITSVHQLETEDGILYRFQGVSLPKEIRINHFAFGVLEERAKKLNNARRPGQAETFNPQQDVAQM</sequence>
<gene>
    <name evidence="10" type="ORF">g.5142</name>
</gene>
<evidence type="ECO:0000256" key="5">
    <source>
        <dbReference type="ARBA" id="ARBA00023274"/>
    </source>
</evidence>
<evidence type="ECO:0000256" key="8">
    <source>
        <dbReference type="ARBA" id="ARBA00075914"/>
    </source>
</evidence>
<organism evidence="10">
    <name type="scientific">Clastoptera arizonana</name>
    <name type="common">Arizona spittle bug</name>
    <dbReference type="NCBI Taxonomy" id="38151"/>
    <lineage>
        <taxon>Eukaryota</taxon>
        <taxon>Metazoa</taxon>
        <taxon>Ecdysozoa</taxon>
        <taxon>Arthropoda</taxon>
        <taxon>Hexapoda</taxon>
        <taxon>Insecta</taxon>
        <taxon>Pterygota</taxon>
        <taxon>Neoptera</taxon>
        <taxon>Paraneoptera</taxon>
        <taxon>Hemiptera</taxon>
        <taxon>Auchenorrhyncha</taxon>
        <taxon>Cercopoidea</taxon>
        <taxon>Clastopteridae</taxon>
        <taxon>Clastoptera</taxon>
    </lineage>
</organism>
<dbReference type="AlphaFoldDB" id="A0A1B6C1R1"/>
<name>A0A1B6C1R1_9HEMI</name>
<dbReference type="GO" id="GO:0000166">
    <property type="term" value="F:nucleotide binding"/>
    <property type="evidence" value="ECO:0007669"/>
    <property type="project" value="InterPro"/>
</dbReference>
<comment type="subcellular location">
    <subcellularLocation>
        <location evidence="1">Mitochondrion</location>
    </subcellularLocation>
</comment>
<dbReference type="GO" id="GO:0006435">
    <property type="term" value="P:threonyl-tRNA aminoacylation"/>
    <property type="evidence" value="ECO:0007669"/>
    <property type="project" value="TreeGrafter"/>
</dbReference>
<dbReference type="GO" id="GO:0004829">
    <property type="term" value="F:threonine-tRNA ligase activity"/>
    <property type="evidence" value="ECO:0007669"/>
    <property type="project" value="TreeGrafter"/>
</dbReference>
<keyword evidence="4" id="KW-0496">Mitochondrion</keyword>
<feature type="compositionally biased region" description="Polar residues" evidence="9">
    <location>
        <begin position="199"/>
        <end position="210"/>
    </location>
</feature>
<evidence type="ECO:0000256" key="2">
    <source>
        <dbReference type="ARBA" id="ARBA00022917"/>
    </source>
</evidence>
<dbReference type="GO" id="GO:1990904">
    <property type="term" value="C:ribonucleoprotein complex"/>
    <property type="evidence" value="ECO:0007669"/>
    <property type="project" value="UniProtKB-KW"/>
</dbReference>
<evidence type="ECO:0000256" key="7">
    <source>
        <dbReference type="ARBA" id="ARBA00071662"/>
    </source>
</evidence>
<feature type="non-terminal residue" evidence="10">
    <location>
        <position position="1"/>
    </location>
</feature>
<keyword evidence="3" id="KW-0689">Ribosomal protein</keyword>
<dbReference type="FunFam" id="3.30.980.10:FF:000006">
    <property type="entry name" value="39S ribosomal protein L39, mitochondrial"/>
    <property type="match status" value="1"/>
</dbReference>
<keyword evidence="5" id="KW-0687">Ribonucleoprotein</keyword>
<dbReference type="GO" id="GO:0005739">
    <property type="term" value="C:mitochondrion"/>
    <property type="evidence" value="ECO:0007669"/>
    <property type="project" value="UniProtKB-SubCell"/>
</dbReference>
<comment type="similarity">
    <text evidence="6">Belongs to the mitochondrion-specific ribosomal protein mL39 family.</text>
</comment>
<proteinExistence type="inferred from homology"/>
<keyword evidence="2" id="KW-0648">Protein biosynthesis</keyword>
<reference evidence="10" key="1">
    <citation type="submission" date="2015-12" db="EMBL/GenBank/DDBJ databases">
        <title>De novo transcriptome assembly of four potential Pierce s Disease insect vectors from Arizona vineyards.</title>
        <authorList>
            <person name="Tassone E.E."/>
        </authorList>
    </citation>
    <scope>NUCLEOTIDE SEQUENCE</scope>
</reference>
<protein>
    <recommendedName>
        <fullName evidence="7">Large ribosomal subunit protein mL39</fullName>
    </recommendedName>
    <alternativeName>
        <fullName evidence="8">39S ribosomal protein L39, mitochondrial</fullName>
    </alternativeName>
</protein>
<evidence type="ECO:0000256" key="4">
    <source>
        <dbReference type="ARBA" id="ARBA00023128"/>
    </source>
</evidence>
<dbReference type="GO" id="GO:0005840">
    <property type="term" value="C:ribosome"/>
    <property type="evidence" value="ECO:0007669"/>
    <property type="project" value="UniProtKB-KW"/>
</dbReference>
<dbReference type="PANTHER" id="PTHR11451:SF44">
    <property type="entry name" value="THREONINE--TRNA LIGASE, CHLOROPLASTIC_MITOCHONDRIAL 2"/>
    <property type="match status" value="1"/>
</dbReference>